<reference evidence="1" key="1">
    <citation type="submission" date="2021-01" db="EMBL/GenBank/DDBJ databases">
        <authorList>
            <person name="Corre E."/>
            <person name="Pelletier E."/>
            <person name="Niang G."/>
            <person name="Scheremetjew M."/>
            <person name="Finn R."/>
            <person name="Kale V."/>
            <person name="Holt S."/>
            <person name="Cochrane G."/>
            <person name="Meng A."/>
            <person name="Brown T."/>
            <person name="Cohen L."/>
        </authorList>
    </citation>
    <scope>NUCLEOTIDE SEQUENCE</scope>
    <source>
        <strain evidence="1">NIES-2562</strain>
    </source>
</reference>
<proteinExistence type="predicted"/>
<name>A0A7S3GAA3_9EUKA</name>
<gene>
    <name evidence="1" type="ORF">PBIL07802_LOCUS16243</name>
</gene>
<organism evidence="1">
    <name type="scientific">Palpitomonas bilix</name>
    <dbReference type="NCBI Taxonomy" id="652834"/>
    <lineage>
        <taxon>Eukaryota</taxon>
        <taxon>Eukaryota incertae sedis</taxon>
    </lineage>
</organism>
<protein>
    <submittedName>
        <fullName evidence="1">Uncharacterized protein</fullName>
    </submittedName>
</protein>
<sequence>MTTKLTLLRTRKIFYIDSFHPASAALELLQKFIGLKQNNSVRAANVLNSAALMSFIELNSDKLTFIEVTNTRSGEVEKIQFRVPDECKEHARTVAPSSKKAV</sequence>
<dbReference type="EMBL" id="HBIB01024878">
    <property type="protein sequence ID" value="CAE0254002.1"/>
    <property type="molecule type" value="Transcribed_RNA"/>
</dbReference>
<dbReference type="AlphaFoldDB" id="A0A7S3GAA3"/>
<accession>A0A7S3GAA3</accession>
<evidence type="ECO:0000313" key="1">
    <source>
        <dbReference type="EMBL" id="CAE0254002.1"/>
    </source>
</evidence>